<dbReference type="EMBL" id="KQ979851">
    <property type="protein sequence ID" value="KYN18824.1"/>
    <property type="molecule type" value="Genomic_DNA"/>
</dbReference>
<protein>
    <submittedName>
        <fullName evidence="1">Uncharacterized protein</fullName>
    </submittedName>
</protein>
<dbReference type="AlphaFoldDB" id="A0A151J6H8"/>
<proteinExistence type="predicted"/>
<keyword evidence="2" id="KW-1185">Reference proteome</keyword>
<reference evidence="1 2" key="1">
    <citation type="submission" date="2015-09" db="EMBL/GenBank/DDBJ databases">
        <title>Trachymyrmex cornetzi WGS genome.</title>
        <authorList>
            <person name="Nygaard S."/>
            <person name="Hu H."/>
            <person name="Boomsma J."/>
            <person name="Zhang G."/>
        </authorList>
    </citation>
    <scope>NUCLEOTIDE SEQUENCE [LARGE SCALE GENOMIC DNA]</scope>
    <source>
        <strain evidence="1">Tcor2-1</strain>
        <tissue evidence="1">Whole body</tissue>
    </source>
</reference>
<accession>A0A151J6H8</accession>
<name>A0A151J6H8_9HYME</name>
<evidence type="ECO:0000313" key="1">
    <source>
        <dbReference type="EMBL" id="KYN18824.1"/>
    </source>
</evidence>
<evidence type="ECO:0000313" key="2">
    <source>
        <dbReference type="Proteomes" id="UP000078492"/>
    </source>
</evidence>
<gene>
    <name evidence="1" type="ORF">ALC57_08818</name>
</gene>
<dbReference type="Proteomes" id="UP000078492">
    <property type="component" value="Unassembled WGS sequence"/>
</dbReference>
<feature type="non-terminal residue" evidence="1">
    <location>
        <position position="1"/>
    </location>
</feature>
<sequence>RFRKSQALSRSLQVSAVTIAVSVQDAHHASFVNLSSSEDSVVIQDIPKDCTFCEYALSKACSPSKDTCVRPSLRFIIKSGEHLDMDKVSLKIFNALAFMLCESRSSLLVKSVEGKLEIRTVL</sequence>
<organism evidence="1 2">
    <name type="scientific">Trachymyrmex cornetzi</name>
    <dbReference type="NCBI Taxonomy" id="471704"/>
    <lineage>
        <taxon>Eukaryota</taxon>
        <taxon>Metazoa</taxon>
        <taxon>Ecdysozoa</taxon>
        <taxon>Arthropoda</taxon>
        <taxon>Hexapoda</taxon>
        <taxon>Insecta</taxon>
        <taxon>Pterygota</taxon>
        <taxon>Neoptera</taxon>
        <taxon>Endopterygota</taxon>
        <taxon>Hymenoptera</taxon>
        <taxon>Apocrita</taxon>
        <taxon>Aculeata</taxon>
        <taxon>Formicoidea</taxon>
        <taxon>Formicidae</taxon>
        <taxon>Myrmicinae</taxon>
        <taxon>Trachymyrmex</taxon>
    </lineage>
</organism>